<name>A0A193SK11_9PSED</name>
<accession>A0A193SK11</accession>
<keyword evidence="2" id="KW-1185">Reference proteome</keyword>
<reference evidence="2" key="1">
    <citation type="submission" date="2017-11" db="EMBL/GenBank/DDBJ databases">
        <authorList>
            <person name="Blom J."/>
        </authorList>
    </citation>
    <scope>NUCLEOTIDE SEQUENCE [LARGE SCALE GENOMIC DNA]</scope>
</reference>
<dbReference type="RefSeq" id="WP_065348779.1">
    <property type="nucleotide sequence ID" value="NZ_LT222319.1"/>
</dbReference>
<proteinExistence type="predicted"/>
<evidence type="ECO:0000313" key="1">
    <source>
        <dbReference type="EMBL" id="SOS14089.1"/>
    </source>
</evidence>
<gene>
    <name evidence="1" type="ORF">PL963_00108</name>
</gene>
<evidence type="ECO:0000313" key="2">
    <source>
        <dbReference type="Proteomes" id="UP000239025"/>
    </source>
</evidence>
<dbReference type="EMBL" id="LT963395">
    <property type="protein sequence ID" value="SOS14089.1"/>
    <property type="molecule type" value="Genomic_DNA"/>
</dbReference>
<protein>
    <submittedName>
        <fullName evidence="1">Uncharacterized protein</fullName>
    </submittedName>
</protein>
<dbReference type="Proteomes" id="UP000239025">
    <property type="component" value="Chromosome 1"/>
</dbReference>
<organism evidence="1 2">
    <name type="scientific">Pseudomonas cerasi</name>
    <dbReference type="NCBI Taxonomy" id="1583341"/>
    <lineage>
        <taxon>Bacteria</taxon>
        <taxon>Pseudomonadati</taxon>
        <taxon>Pseudomonadota</taxon>
        <taxon>Gammaproteobacteria</taxon>
        <taxon>Pseudomonadales</taxon>
        <taxon>Pseudomonadaceae</taxon>
        <taxon>Pseudomonas</taxon>
    </lineage>
</organism>
<dbReference type="AlphaFoldDB" id="A0A193SK11"/>
<sequence>MREIKKAKSKEVTDDTKIRYAIDFIEEMSWLLDAKKNLKLSEIPNILRSKLVVSDATSKTVDGYISPNPNIHYLIGVLPRLFQDINLFSRNEDIAEFANEVLGIAISRVEKRSKYELIGLIVCEANDLDDTKLASLVNALSLITGNSEKLDLMIKEKSSVSFSWNETIRKIGAIDE</sequence>